<dbReference type="PANTHER" id="PTHR43056">
    <property type="entry name" value="PEPTIDASE S9 PROLYL OLIGOPEPTIDASE"/>
    <property type="match status" value="1"/>
</dbReference>
<dbReference type="Gene3D" id="2.120.10.30">
    <property type="entry name" value="TolB, C-terminal domain"/>
    <property type="match status" value="1"/>
</dbReference>
<dbReference type="InterPro" id="IPR011042">
    <property type="entry name" value="6-blade_b-propeller_TolB-like"/>
</dbReference>
<dbReference type="RefSeq" id="WP_367966590.1">
    <property type="nucleotide sequence ID" value="NZ_JBAKFJ010000001.1"/>
</dbReference>
<name>A0ABV3S7M4_9GAMM</name>
<dbReference type="SUPFAM" id="SSF69304">
    <property type="entry name" value="Tricorn protease N-terminal domain"/>
    <property type="match status" value="1"/>
</dbReference>
<reference evidence="2 3" key="1">
    <citation type="submission" date="2024-02" db="EMBL/GenBank/DDBJ databases">
        <title>New especies of Spiribacter isolated from saline water.</title>
        <authorList>
            <person name="Leon M.J."/>
            <person name="De La Haba R."/>
            <person name="Sanchez-Porro C."/>
            <person name="Ventosa A."/>
        </authorList>
    </citation>
    <scope>NUCLEOTIDE SEQUENCE [LARGE SCALE GENOMIC DNA]</scope>
    <source>
        <strain evidence="3">ag22IC4-227</strain>
    </source>
</reference>
<dbReference type="Gene3D" id="3.40.50.1820">
    <property type="entry name" value="alpha/beta hydrolase"/>
    <property type="match status" value="1"/>
</dbReference>
<dbReference type="SUPFAM" id="SSF53474">
    <property type="entry name" value="alpha/beta-Hydrolases"/>
    <property type="match status" value="1"/>
</dbReference>
<feature type="domain" description="Peptidase S9 prolyl oligopeptidase catalytic" evidence="1">
    <location>
        <begin position="214"/>
        <end position="415"/>
    </location>
</feature>
<sequence length="422" mass="46139">MELDSGRHEPLTDGDSSIIEPRWARDGALYYLDDRAGWWQLYRQAGDSSVRICDYPADIGRPPWQLAQAHHVNARDDGTIAVSVDSARCSLVDIRPSGRVRNIEVQEVDITQLQVRGDDVWYLGSREDRPAAICRVDTDRGTTERVVDEGACPDPDCVSRPEPVMASGPQGIVHGHLYRPCCPGTRGPGDRPPPLVVRAHGGPTAMRSPAWNPEVQFWTGHGIAVVEVNYGGSSGHGRSYRERLRRRWGIADRDDCICMAKTLAAEGLCDIQEMFIAGNSAGGLTVLNALRHSDLFRAGLCRWAVTDLARLATLTHRFERGYLDFLVGDRKTSASCYAERSPAAHAHEITAPVLLIQGDADRIVPVSQATAMADAMTVNGGKAELHIYPGEGHGLRRAENIRSAAETELAFVRGLIEHQGSG</sequence>
<evidence type="ECO:0000313" key="2">
    <source>
        <dbReference type="EMBL" id="MEX0386112.1"/>
    </source>
</evidence>
<proteinExistence type="predicted"/>
<dbReference type="InterPro" id="IPR050585">
    <property type="entry name" value="Xaa-Pro_dipeptidyl-ppase/CocE"/>
</dbReference>
<protein>
    <submittedName>
        <fullName evidence="2">Prolyl oligopeptidase family serine peptidase</fullName>
    </submittedName>
</protein>
<dbReference type="InterPro" id="IPR029058">
    <property type="entry name" value="AB_hydrolase_fold"/>
</dbReference>
<evidence type="ECO:0000313" key="3">
    <source>
        <dbReference type="Proteomes" id="UP001556653"/>
    </source>
</evidence>
<dbReference type="Pfam" id="PF00326">
    <property type="entry name" value="Peptidase_S9"/>
    <property type="match status" value="1"/>
</dbReference>
<keyword evidence="3" id="KW-1185">Reference proteome</keyword>
<dbReference type="EMBL" id="JBAKFJ010000001">
    <property type="protein sequence ID" value="MEX0386112.1"/>
    <property type="molecule type" value="Genomic_DNA"/>
</dbReference>
<accession>A0ABV3S7M4</accession>
<dbReference type="PANTHER" id="PTHR43056:SF5">
    <property type="entry name" value="PEPTIDASE S9 PROLYL OLIGOPEPTIDASE CATALYTIC DOMAIN-CONTAINING PROTEIN"/>
    <property type="match status" value="1"/>
</dbReference>
<dbReference type="InterPro" id="IPR001375">
    <property type="entry name" value="Peptidase_S9_cat"/>
</dbReference>
<comment type="caution">
    <text evidence="2">The sequence shown here is derived from an EMBL/GenBank/DDBJ whole genome shotgun (WGS) entry which is preliminary data.</text>
</comment>
<organism evidence="2 3">
    <name type="scientific">Spiribacter onubensis</name>
    <dbReference type="NCBI Taxonomy" id="3122420"/>
    <lineage>
        <taxon>Bacteria</taxon>
        <taxon>Pseudomonadati</taxon>
        <taxon>Pseudomonadota</taxon>
        <taxon>Gammaproteobacteria</taxon>
        <taxon>Chromatiales</taxon>
        <taxon>Ectothiorhodospiraceae</taxon>
        <taxon>Spiribacter</taxon>
    </lineage>
</organism>
<evidence type="ECO:0000259" key="1">
    <source>
        <dbReference type="Pfam" id="PF00326"/>
    </source>
</evidence>
<gene>
    <name evidence="2" type="ORF">V6X64_03750</name>
</gene>
<dbReference type="Proteomes" id="UP001556653">
    <property type="component" value="Unassembled WGS sequence"/>
</dbReference>